<evidence type="ECO:0000313" key="1">
    <source>
        <dbReference type="EMBL" id="EGF24943.1"/>
    </source>
</evidence>
<dbReference type="Proteomes" id="UP000006222">
    <property type="component" value="Unassembled WGS sequence"/>
</dbReference>
<accession>F2AZI8</accession>
<dbReference type="EMBL" id="AFAR01000259">
    <property type="protein sequence ID" value="EGF24943.1"/>
    <property type="molecule type" value="Genomic_DNA"/>
</dbReference>
<name>F2AZI8_RHOBT</name>
<comment type="caution">
    <text evidence="1">The sequence shown here is derived from an EMBL/GenBank/DDBJ whole genome shotgun (WGS) entry which is preliminary data.</text>
</comment>
<evidence type="ECO:0000313" key="2">
    <source>
        <dbReference type="Proteomes" id="UP000006222"/>
    </source>
</evidence>
<dbReference type="AlphaFoldDB" id="F2AZI8"/>
<protein>
    <submittedName>
        <fullName evidence="1">Uncharacterized protein</fullName>
    </submittedName>
</protein>
<sequence>MSPLLIVCLFLSLALTVASLLVWQLRRRVRGLHAIVHLLTQRKFYHADPILPSEDEGSDKASQSDDAILRQSLDRLRSVGSRPQ</sequence>
<proteinExistence type="predicted"/>
<gene>
    <name evidence="1" type="ORF">RBWH47_05703</name>
</gene>
<organism evidence="1 2">
    <name type="scientific">Rhodopirellula baltica WH47</name>
    <dbReference type="NCBI Taxonomy" id="991778"/>
    <lineage>
        <taxon>Bacteria</taxon>
        <taxon>Pseudomonadati</taxon>
        <taxon>Planctomycetota</taxon>
        <taxon>Planctomycetia</taxon>
        <taxon>Pirellulales</taxon>
        <taxon>Pirellulaceae</taxon>
        <taxon>Rhodopirellula</taxon>
    </lineage>
</organism>
<reference evidence="1 2" key="1">
    <citation type="journal article" date="2013" name="Mar. Genomics">
        <title>Expression of sulfatases in Rhodopirellula baltica and the diversity of sulfatases in the genus Rhodopirellula.</title>
        <authorList>
            <person name="Wegner C.E."/>
            <person name="Richter-Heitmann T."/>
            <person name="Klindworth A."/>
            <person name="Klockow C."/>
            <person name="Richter M."/>
            <person name="Achstetter T."/>
            <person name="Glockner F.O."/>
            <person name="Harder J."/>
        </authorList>
    </citation>
    <scope>NUCLEOTIDE SEQUENCE [LARGE SCALE GENOMIC DNA]</scope>
    <source>
        <strain evidence="1 2">WH47</strain>
    </source>
</reference>